<dbReference type="OMA" id="IGMCHRN"/>
<proteinExistence type="predicted"/>
<dbReference type="Gene3D" id="1.10.510.10">
    <property type="entry name" value="Transferase(Phosphotransferase) domain 1"/>
    <property type="match status" value="1"/>
</dbReference>
<dbReference type="InParanoid" id="A0A163JK80"/>
<dbReference type="PANTHER" id="PTHR44329">
    <property type="entry name" value="SERINE/THREONINE-PROTEIN KINASE TNNI3K-RELATED"/>
    <property type="match status" value="1"/>
</dbReference>
<feature type="compositionally biased region" description="Low complexity" evidence="3">
    <location>
        <begin position="439"/>
        <end position="457"/>
    </location>
</feature>
<organism evidence="5">
    <name type="scientific">Absidia glauca</name>
    <name type="common">Pin mould</name>
    <dbReference type="NCBI Taxonomy" id="4829"/>
    <lineage>
        <taxon>Eukaryota</taxon>
        <taxon>Fungi</taxon>
        <taxon>Fungi incertae sedis</taxon>
        <taxon>Mucoromycota</taxon>
        <taxon>Mucoromycotina</taxon>
        <taxon>Mucoromycetes</taxon>
        <taxon>Mucorales</taxon>
        <taxon>Cunninghamellaceae</taxon>
        <taxon>Absidia</taxon>
    </lineage>
</organism>
<gene>
    <name evidence="5" type="primary">ABSGL_05609.1 scaffold 7188</name>
</gene>
<keyword evidence="6" id="KW-1185">Reference proteome</keyword>
<name>A0A163JK80_ABSGL</name>
<evidence type="ECO:0000313" key="6">
    <source>
        <dbReference type="Proteomes" id="UP000078561"/>
    </source>
</evidence>
<dbReference type="PANTHER" id="PTHR44329:SF298">
    <property type="entry name" value="MIXED LINEAGE KINASE DOMAIN-LIKE PROTEIN"/>
    <property type="match status" value="1"/>
</dbReference>
<protein>
    <recommendedName>
        <fullName evidence="4">Protein kinase domain-containing protein</fullName>
    </recommendedName>
</protein>
<dbReference type="EMBL" id="LT553043">
    <property type="protein sequence ID" value="SAL99953.1"/>
    <property type="molecule type" value="Genomic_DNA"/>
</dbReference>
<dbReference type="InterPro" id="IPR001245">
    <property type="entry name" value="Ser-Thr/Tyr_kinase_cat_dom"/>
</dbReference>
<reference evidence="5" key="1">
    <citation type="submission" date="2016-04" db="EMBL/GenBank/DDBJ databases">
        <authorList>
            <person name="Evans L.H."/>
            <person name="Alamgir A."/>
            <person name="Owens N."/>
            <person name="Weber N.D."/>
            <person name="Virtaneva K."/>
            <person name="Barbian K."/>
            <person name="Babar A."/>
            <person name="Rosenke K."/>
        </authorList>
    </citation>
    <scope>NUCLEOTIDE SEQUENCE [LARGE SCALE GENOMIC DNA]</scope>
    <source>
        <strain evidence="5">CBS 101.48</strain>
    </source>
</reference>
<dbReference type="Proteomes" id="UP000078561">
    <property type="component" value="Unassembled WGS sequence"/>
</dbReference>
<evidence type="ECO:0000256" key="2">
    <source>
        <dbReference type="ARBA" id="ARBA00022840"/>
    </source>
</evidence>
<keyword evidence="1" id="KW-0547">Nucleotide-binding</keyword>
<evidence type="ECO:0000256" key="1">
    <source>
        <dbReference type="ARBA" id="ARBA00022741"/>
    </source>
</evidence>
<dbReference type="GO" id="GO:0005524">
    <property type="term" value="F:ATP binding"/>
    <property type="evidence" value="ECO:0007669"/>
    <property type="project" value="UniProtKB-KW"/>
</dbReference>
<dbReference type="SUPFAM" id="SSF56112">
    <property type="entry name" value="Protein kinase-like (PK-like)"/>
    <property type="match status" value="1"/>
</dbReference>
<dbReference type="AlphaFoldDB" id="A0A163JK80"/>
<dbReference type="InterPro" id="IPR011009">
    <property type="entry name" value="Kinase-like_dom_sf"/>
</dbReference>
<feature type="region of interest" description="Disordered" evidence="3">
    <location>
        <begin position="435"/>
        <end position="457"/>
    </location>
</feature>
<evidence type="ECO:0000313" key="5">
    <source>
        <dbReference type="EMBL" id="SAL99953.1"/>
    </source>
</evidence>
<dbReference type="STRING" id="4829.A0A163JK80"/>
<dbReference type="InterPro" id="IPR000719">
    <property type="entry name" value="Prot_kinase_dom"/>
</dbReference>
<keyword evidence="2" id="KW-0067">ATP-binding</keyword>
<evidence type="ECO:0000256" key="3">
    <source>
        <dbReference type="SAM" id="MobiDB-lite"/>
    </source>
</evidence>
<dbReference type="InterPro" id="IPR051681">
    <property type="entry name" value="Ser/Thr_Kinases-Pseudokinases"/>
</dbReference>
<sequence>MDHSILNRNHPNHHYQQQVIKTELVHHTIESIKHLLIQYPSDFDVSFLHQHDKPSLPIHEAIANLYNQTLRLYQSNNIVFDDHWHWNIAWRQALSFESLLGLAHNDRTLLIQSFHPKCHRVLTAIFNHDLARYMRYYPWRWFSDLVYVGAGGFSSVYAANIALLFDVPEPGRTFGTYKRGVAIKVVDEKILNEITVQSRAFLALLFHGMTVCESTGDLLMIGTLAEGGNLESYIDRPIQSTLNLISVADMVTRLAFNLASLHDDIGMCHRNIHPQNVLCVDDDYLLVDYRFSTASNEASEVTRQSKVHYGRLPYIAPELRQGIYTEKSDVFSLGVIMWQLVSHITFPSPEVLLDAPEIYRIEWLPGVPTWYLELTMACLEPRPENRPDAEEIGLLARKFAVAGPRPPSDDQDWISYVKRRREACHQHQLDCKLRSRHAPSSINGSPSSTSTTGQDLSLAALGDDDDDVGASRLYTLRNFPSTESLFNLPFHRRLFDPAPGKISPIAQIRVPIGFKLRFGHNYLFPRQSYPLLLFFAYFPFTTTTGNYVTAG</sequence>
<accession>A0A163JK80</accession>
<dbReference type="PROSITE" id="PS50011">
    <property type="entry name" value="PROTEIN_KINASE_DOM"/>
    <property type="match status" value="1"/>
</dbReference>
<dbReference type="OrthoDB" id="544350at2759"/>
<dbReference type="GO" id="GO:0004674">
    <property type="term" value="F:protein serine/threonine kinase activity"/>
    <property type="evidence" value="ECO:0007669"/>
    <property type="project" value="TreeGrafter"/>
</dbReference>
<evidence type="ECO:0000259" key="4">
    <source>
        <dbReference type="PROSITE" id="PS50011"/>
    </source>
</evidence>
<feature type="domain" description="Protein kinase" evidence="4">
    <location>
        <begin position="142"/>
        <end position="400"/>
    </location>
</feature>
<dbReference type="Pfam" id="PF07714">
    <property type="entry name" value="PK_Tyr_Ser-Thr"/>
    <property type="match status" value="1"/>
</dbReference>